<name>A0A7C3GA84_9PROT</name>
<proteinExistence type="predicted"/>
<evidence type="ECO:0008006" key="3">
    <source>
        <dbReference type="Google" id="ProtNLM"/>
    </source>
</evidence>
<dbReference type="AlphaFoldDB" id="A0A7C3GA84"/>
<protein>
    <recommendedName>
        <fullName evidence="3">M1 family peptidase</fullName>
    </recommendedName>
</protein>
<feature type="chain" id="PRO_5028467385" description="M1 family peptidase" evidence="1">
    <location>
        <begin position="31"/>
        <end position="93"/>
    </location>
</feature>
<keyword evidence="1" id="KW-0732">Signal</keyword>
<evidence type="ECO:0000256" key="1">
    <source>
        <dbReference type="SAM" id="SignalP"/>
    </source>
</evidence>
<reference evidence="2" key="1">
    <citation type="journal article" date="2020" name="mSystems">
        <title>Genome- and Community-Level Interaction Insights into Carbon Utilization and Element Cycling Functions of Hydrothermarchaeota in Hydrothermal Sediment.</title>
        <authorList>
            <person name="Zhou Z."/>
            <person name="Liu Y."/>
            <person name="Xu W."/>
            <person name="Pan J."/>
            <person name="Luo Z.H."/>
            <person name="Li M."/>
        </authorList>
    </citation>
    <scope>NUCLEOTIDE SEQUENCE [LARGE SCALE GENOMIC DNA]</scope>
    <source>
        <strain evidence="2">HyVt-489</strain>
    </source>
</reference>
<gene>
    <name evidence="2" type="ORF">ENJ46_01300</name>
</gene>
<feature type="non-terminal residue" evidence="2">
    <location>
        <position position="93"/>
    </location>
</feature>
<dbReference type="Proteomes" id="UP000886042">
    <property type="component" value="Unassembled WGS sequence"/>
</dbReference>
<accession>A0A7C3GA84</accession>
<feature type="signal peptide" evidence="1">
    <location>
        <begin position="1"/>
        <end position="30"/>
    </location>
</feature>
<comment type="caution">
    <text evidence="2">The sequence shown here is derived from an EMBL/GenBank/DDBJ whole genome shotgun (WGS) entry which is preliminary data.</text>
</comment>
<organism evidence="2">
    <name type="scientific">Hellea balneolensis</name>
    <dbReference type="NCBI Taxonomy" id="287478"/>
    <lineage>
        <taxon>Bacteria</taxon>
        <taxon>Pseudomonadati</taxon>
        <taxon>Pseudomonadota</taxon>
        <taxon>Alphaproteobacteria</taxon>
        <taxon>Maricaulales</taxon>
        <taxon>Robiginitomaculaceae</taxon>
        <taxon>Hellea</taxon>
    </lineage>
</organism>
<dbReference type="EMBL" id="DRMN01000090">
    <property type="protein sequence ID" value="HFB54534.1"/>
    <property type="molecule type" value="Genomic_DNA"/>
</dbReference>
<sequence>MSLLFKSLRFGTYSTLISLVVLSAASKAFATGPAGGDNDQVAKFRQLEPDLPSPNMFRSASGAPGSAYWQQKVDYVIDVTLDEDRKKLTGSET</sequence>
<evidence type="ECO:0000313" key="2">
    <source>
        <dbReference type="EMBL" id="HFB54534.1"/>
    </source>
</evidence>